<name>A0A328TVL8_9BACL</name>
<proteinExistence type="predicted"/>
<dbReference type="AlphaFoldDB" id="A0A328TVL8"/>
<evidence type="ECO:0000313" key="2">
    <source>
        <dbReference type="Proteomes" id="UP000249260"/>
    </source>
</evidence>
<dbReference type="Proteomes" id="UP000249260">
    <property type="component" value="Unassembled WGS sequence"/>
</dbReference>
<dbReference type="EMBL" id="QLUW01000004">
    <property type="protein sequence ID" value="RAP74558.1"/>
    <property type="molecule type" value="Genomic_DNA"/>
</dbReference>
<reference evidence="1 2" key="1">
    <citation type="submission" date="2018-06" db="EMBL/GenBank/DDBJ databases">
        <title>Paenibacillus montanisoli sp. nov., isolated from mountain area soil.</title>
        <authorList>
            <person name="Wu M."/>
        </authorList>
    </citation>
    <scope>NUCLEOTIDE SEQUENCE [LARGE SCALE GENOMIC DNA]</scope>
    <source>
        <strain evidence="1 2">RA17</strain>
    </source>
</reference>
<organism evidence="1 2">
    <name type="scientific">Paenibacillus montanisoli</name>
    <dbReference type="NCBI Taxonomy" id="2081970"/>
    <lineage>
        <taxon>Bacteria</taxon>
        <taxon>Bacillati</taxon>
        <taxon>Bacillota</taxon>
        <taxon>Bacilli</taxon>
        <taxon>Bacillales</taxon>
        <taxon>Paenibacillaceae</taxon>
        <taxon>Paenibacillus</taxon>
    </lineage>
</organism>
<gene>
    <name evidence="1" type="ORF">DL346_21075</name>
</gene>
<dbReference type="OrthoDB" id="2663201at2"/>
<comment type="caution">
    <text evidence="1">The sequence shown here is derived from an EMBL/GenBank/DDBJ whole genome shotgun (WGS) entry which is preliminary data.</text>
</comment>
<accession>A0A328TVL8</accession>
<keyword evidence="2" id="KW-1185">Reference proteome</keyword>
<protein>
    <submittedName>
        <fullName evidence="1">Uncharacterized protein</fullName>
    </submittedName>
</protein>
<sequence>MAYSLSASLLYGAKYRGYCYANKTYALSLLYMTDDEKKILKYLAYRMKLFMRETVHNRFHDIALR</sequence>
<dbReference type="RefSeq" id="WP_112884347.1">
    <property type="nucleotide sequence ID" value="NZ_QLUW01000004.1"/>
</dbReference>
<evidence type="ECO:0000313" key="1">
    <source>
        <dbReference type="EMBL" id="RAP74558.1"/>
    </source>
</evidence>